<dbReference type="AlphaFoldDB" id="A0AA38P3E5"/>
<feature type="chain" id="PRO_5041417011" description="Endopolyphosphatase" evidence="12">
    <location>
        <begin position="21"/>
        <end position="554"/>
    </location>
</feature>
<dbReference type="CDD" id="cd00842">
    <property type="entry name" value="MPP_ASMase"/>
    <property type="match status" value="1"/>
</dbReference>
<dbReference type="GO" id="GO:0004309">
    <property type="term" value="F:exopolyphosphatase activity"/>
    <property type="evidence" value="ECO:0007669"/>
    <property type="project" value="TreeGrafter"/>
</dbReference>
<keyword evidence="15" id="KW-1185">Reference proteome</keyword>
<keyword evidence="10" id="KW-0472">Membrane</keyword>
<keyword evidence="9" id="KW-1133">Transmembrane helix</keyword>
<name>A0AA38P3E5_9AGAR</name>
<evidence type="ECO:0000256" key="6">
    <source>
        <dbReference type="ARBA" id="ARBA00022692"/>
    </source>
</evidence>
<comment type="similarity">
    <text evidence="2">Belongs to the endopolyphosphatase PPN1 family.</text>
</comment>
<feature type="signal peptide" evidence="12">
    <location>
        <begin position="1"/>
        <end position="20"/>
    </location>
</feature>
<evidence type="ECO:0000313" key="15">
    <source>
        <dbReference type="Proteomes" id="UP001163846"/>
    </source>
</evidence>
<evidence type="ECO:0000256" key="8">
    <source>
        <dbReference type="ARBA" id="ARBA00022968"/>
    </source>
</evidence>
<dbReference type="InterPro" id="IPR029052">
    <property type="entry name" value="Metallo-depent_PP-like"/>
</dbReference>
<keyword evidence="6" id="KW-0812">Transmembrane</keyword>
<feature type="domain" description="Calcineurin-like phosphoesterase" evidence="13">
    <location>
        <begin position="41"/>
        <end position="274"/>
    </location>
</feature>
<keyword evidence="7" id="KW-0378">Hydrolase</keyword>
<evidence type="ECO:0000256" key="9">
    <source>
        <dbReference type="ARBA" id="ARBA00022989"/>
    </source>
</evidence>
<evidence type="ECO:0000256" key="2">
    <source>
        <dbReference type="ARBA" id="ARBA00010399"/>
    </source>
</evidence>
<evidence type="ECO:0000256" key="10">
    <source>
        <dbReference type="ARBA" id="ARBA00023136"/>
    </source>
</evidence>
<dbReference type="PANTHER" id="PTHR10340">
    <property type="entry name" value="SPHINGOMYELIN PHOSPHODIESTERASE"/>
    <property type="match status" value="1"/>
</dbReference>
<dbReference type="Gene3D" id="3.60.21.10">
    <property type="match status" value="1"/>
</dbReference>
<dbReference type="PIRSF" id="PIRSF027093">
    <property type="entry name" value="EndopolyPtase_N1"/>
    <property type="match status" value="1"/>
</dbReference>
<proteinExistence type="inferred from homology"/>
<comment type="subcellular location">
    <subcellularLocation>
        <location evidence="1">Vacuole membrane</location>
        <topology evidence="1">Single-pass type II membrane protein</topology>
    </subcellularLocation>
</comment>
<dbReference type="InterPro" id="IPR004843">
    <property type="entry name" value="Calcineurin-like_PHP"/>
</dbReference>
<dbReference type="SUPFAM" id="SSF56300">
    <property type="entry name" value="Metallo-dependent phosphatases"/>
    <property type="match status" value="1"/>
</dbReference>
<gene>
    <name evidence="14" type="ORF">F5878DRAFT_627526</name>
</gene>
<dbReference type="Proteomes" id="UP001163846">
    <property type="component" value="Unassembled WGS sequence"/>
</dbReference>
<dbReference type="EC" id="3.6.1.10" evidence="3"/>
<comment type="caution">
    <text evidence="14">The sequence shown here is derived from an EMBL/GenBank/DDBJ whole genome shotgun (WGS) entry which is preliminary data.</text>
</comment>
<keyword evidence="5" id="KW-0926">Vacuole</keyword>
<dbReference type="InterPro" id="IPR012358">
    <property type="entry name" value="EndopolyPtase_N1"/>
</dbReference>
<dbReference type="GO" id="GO:0005774">
    <property type="term" value="C:vacuolar membrane"/>
    <property type="evidence" value="ECO:0007669"/>
    <property type="project" value="UniProtKB-SubCell"/>
</dbReference>
<keyword evidence="8" id="KW-0735">Signal-anchor</keyword>
<dbReference type="PANTHER" id="PTHR10340:SF55">
    <property type="entry name" value="ENDOPOLYPHOSPHATASE"/>
    <property type="match status" value="1"/>
</dbReference>
<dbReference type="GO" id="GO:0000324">
    <property type="term" value="C:fungal-type vacuole"/>
    <property type="evidence" value="ECO:0007669"/>
    <property type="project" value="TreeGrafter"/>
</dbReference>
<dbReference type="GO" id="GO:0005615">
    <property type="term" value="C:extracellular space"/>
    <property type="evidence" value="ECO:0007669"/>
    <property type="project" value="TreeGrafter"/>
</dbReference>
<dbReference type="GO" id="GO:0000298">
    <property type="term" value="F:endopolyphosphatase activity"/>
    <property type="evidence" value="ECO:0007669"/>
    <property type="project" value="UniProtKB-EC"/>
</dbReference>
<dbReference type="GO" id="GO:0006798">
    <property type="term" value="P:polyphosphate catabolic process"/>
    <property type="evidence" value="ECO:0007669"/>
    <property type="project" value="TreeGrafter"/>
</dbReference>
<protein>
    <recommendedName>
        <fullName evidence="4">Endopolyphosphatase</fullName>
        <ecNumber evidence="3">3.6.1.10</ecNumber>
    </recommendedName>
</protein>
<evidence type="ECO:0000256" key="1">
    <source>
        <dbReference type="ARBA" id="ARBA00004576"/>
    </source>
</evidence>
<keyword evidence="12" id="KW-0732">Signal</keyword>
<evidence type="ECO:0000256" key="12">
    <source>
        <dbReference type="SAM" id="SignalP"/>
    </source>
</evidence>
<reference evidence="14" key="1">
    <citation type="submission" date="2022-08" db="EMBL/GenBank/DDBJ databases">
        <authorList>
            <consortium name="DOE Joint Genome Institute"/>
            <person name="Min B."/>
            <person name="Riley R."/>
            <person name="Sierra-Patev S."/>
            <person name="Naranjo-Ortiz M."/>
            <person name="Looney B."/>
            <person name="Konkel Z."/>
            <person name="Slot J.C."/>
            <person name="Sakamoto Y."/>
            <person name="Steenwyk J.L."/>
            <person name="Rokas A."/>
            <person name="Carro J."/>
            <person name="Camarero S."/>
            <person name="Ferreira P."/>
            <person name="Molpeceres G."/>
            <person name="Ruiz-Duenas F.J."/>
            <person name="Serrano A."/>
            <person name="Henrissat B."/>
            <person name="Drula E."/>
            <person name="Hughes K.W."/>
            <person name="Mata J.L."/>
            <person name="Ishikawa N.K."/>
            <person name="Vargas-Isla R."/>
            <person name="Ushijima S."/>
            <person name="Smith C.A."/>
            <person name="Ahrendt S."/>
            <person name="Andreopoulos W."/>
            <person name="He G."/>
            <person name="Labutti K."/>
            <person name="Lipzen A."/>
            <person name="Ng V."/>
            <person name="Sandor L."/>
            <person name="Barry K."/>
            <person name="Martinez A.T."/>
            <person name="Xiao Y."/>
            <person name="Gibbons J.G."/>
            <person name="Terashima K."/>
            <person name="Hibbett D.S."/>
            <person name="Grigoriev I.V."/>
        </authorList>
    </citation>
    <scope>NUCLEOTIDE SEQUENCE</scope>
    <source>
        <strain evidence="14">TFB9207</strain>
    </source>
</reference>
<dbReference type="Pfam" id="PF00149">
    <property type="entry name" value="Metallophos"/>
    <property type="match status" value="1"/>
</dbReference>
<sequence length="554" mass="63971">MLVGPLFCLFELFVTAGTGASPVQKVFDTSTVNRPRQLQGRFLHITDLHPDPFYVPGTSISKACHRKIPKNEENRAGYYGTPYSECDSPLTLTNFTLDFLEDHWAGDVDFVVWTGDNARHENDHKIPRTMNELYEMNDALTKRMNDIFMRRGIPVIPSLGNNDIYPHNIFGPGPNHITNEFLEIWQSFIPFPYHQVFRQGAYFAVEVVPNALAVISLNTLYFYDANDAVCGCNYTSPEDPGNLEFAWLESQLKSFRKRGMQVWVTGHVPPSNYYPECYVQYVDLALKFQDTIVGHLYGHRNADHFFFVEAKDMELTNKTKRASKRSDLYDSLLDDFAKLPKPKKTDLDEYAVINVSPSVVPNPYLPTFRIFTYNITGVDNALVFGGSDRQMNAINVRAERSFDQHQEQRFELSECKDELYRNTGWECQPPTSADAPSRVSRLWTPLGYAQYFIPHLKDANKFGDPEYKLEYTTMDASVLLPREGQNRSSFWYPIPMRNLPKSIQNGKMKEKYFPYNMEDLTISSWLELARRLGDSKERRLREKFKEYMYLGGGE</sequence>
<evidence type="ECO:0000256" key="4">
    <source>
        <dbReference type="ARBA" id="ARBA00014458"/>
    </source>
</evidence>
<evidence type="ECO:0000256" key="7">
    <source>
        <dbReference type="ARBA" id="ARBA00022801"/>
    </source>
</evidence>
<evidence type="ECO:0000313" key="14">
    <source>
        <dbReference type="EMBL" id="KAJ3835578.1"/>
    </source>
</evidence>
<accession>A0AA38P3E5</accession>
<keyword evidence="11" id="KW-0325">Glycoprotein</keyword>
<dbReference type="InterPro" id="IPR041805">
    <property type="entry name" value="ASMase/PPN1_MPP"/>
</dbReference>
<evidence type="ECO:0000256" key="11">
    <source>
        <dbReference type="ARBA" id="ARBA00023180"/>
    </source>
</evidence>
<evidence type="ECO:0000256" key="3">
    <source>
        <dbReference type="ARBA" id="ARBA00012459"/>
    </source>
</evidence>
<dbReference type="EMBL" id="MU806398">
    <property type="protein sequence ID" value="KAJ3835578.1"/>
    <property type="molecule type" value="Genomic_DNA"/>
</dbReference>
<dbReference type="GO" id="GO:0008081">
    <property type="term" value="F:phosphoric diester hydrolase activity"/>
    <property type="evidence" value="ECO:0007669"/>
    <property type="project" value="TreeGrafter"/>
</dbReference>
<organism evidence="14 15">
    <name type="scientific">Lentinula raphanica</name>
    <dbReference type="NCBI Taxonomy" id="153919"/>
    <lineage>
        <taxon>Eukaryota</taxon>
        <taxon>Fungi</taxon>
        <taxon>Dikarya</taxon>
        <taxon>Basidiomycota</taxon>
        <taxon>Agaricomycotina</taxon>
        <taxon>Agaricomycetes</taxon>
        <taxon>Agaricomycetidae</taxon>
        <taxon>Agaricales</taxon>
        <taxon>Marasmiineae</taxon>
        <taxon>Omphalotaceae</taxon>
        <taxon>Lentinula</taxon>
    </lineage>
</organism>
<evidence type="ECO:0000259" key="13">
    <source>
        <dbReference type="Pfam" id="PF00149"/>
    </source>
</evidence>
<evidence type="ECO:0000256" key="5">
    <source>
        <dbReference type="ARBA" id="ARBA00022554"/>
    </source>
</evidence>